<dbReference type="RefSeq" id="WP_263503763.1">
    <property type="nucleotide sequence ID" value="NZ_CP089044.1"/>
</dbReference>
<dbReference type="AlphaFoldDB" id="A0AA46S9D9"/>
<dbReference type="EMBL" id="CP089044">
    <property type="protein sequence ID" value="UYF76601.1"/>
    <property type="molecule type" value="Genomic_DNA"/>
</dbReference>
<evidence type="ECO:0000313" key="1">
    <source>
        <dbReference type="EMBL" id="UYF76601.1"/>
    </source>
</evidence>
<gene>
    <name evidence="1" type="ORF">LSO58_06925</name>
</gene>
<evidence type="ECO:0000313" key="2">
    <source>
        <dbReference type="Proteomes" id="UP001164081"/>
    </source>
</evidence>
<protein>
    <submittedName>
        <fullName evidence="1">Uncharacterized protein</fullName>
    </submittedName>
</protein>
<accession>A0AA46S9D9</accession>
<reference evidence="1" key="1">
    <citation type="journal article" date="2022" name="J Glob Antimicrob Resist">
        <title>Comparative analysis of IMP-4- and OXA-58-containing plasmids of three carbapenemase-producing Acinetobacter ursingii strains in the Netherlands.</title>
        <authorList>
            <person name="Hendrickx A.P.A."/>
            <person name="Schade R.P."/>
            <person name="Landman F."/>
            <person name="Bosch T."/>
            <person name="Schouls L.M."/>
            <person name="van Dijk K."/>
        </authorList>
    </citation>
    <scope>NUCLEOTIDE SEQUENCE</scope>
    <source>
        <strain evidence="1">RIVM_C010761</strain>
    </source>
</reference>
<proteinExistence type="predicted"/>
<name>A0AA46S9D9_9GAMM</name>
<dbReference type="Proteomes" id="UP001164081">
    <property type="component" value="Chromosome"/>
</dbReference>
<organism evidence="1 2">
    <name type="scientific">Acinetobacter ursingii</name>
    <dbReference type="NCBI Taxonomy" id="108980"/>
    <lineage>
        <taxon>Bacteria</taxon>
        <taxon>Pseudomonadati</taxon>
        <taxon>Pseudomonadota</taxon>
        <taxon>Gammaproteobacteria</taxon>
        <taxon>Moraxellales</taxon>
        <taxon>Moraxellaceae</taxon>
        <taxon>Acinetobacter</taxon>
    </lineage>
</organism>
<sequence length="310" mass="35357">MSRILQYLPFSNYKKYLRPAVDGCMGLMTHVAELTWSDGIQRESYIKFYGENKKRALLNEALGYLLIYGLKLPQPELAGFLEFKISEETTPEIWAQASEVDKYRGVTYAWVCTNTGGINRRIEIDNANSPELKSYLTAHVIEALKSWEKLPNLIMCDDWLANNDRNMGNLLELPNKTFTLIDHGGILYGDNWSPWDIMRNAVINGKFQKMYVNIFKQKFNGLFWKESLLNALEEIKSEHGTSFESIKDEACQLINDFLGDEKIHVGFPPNPVQNVSNILQDFLATNAVQVGNIEAKCDLWLSATQTNVAK</sequence>